<comment type="caution">
    <text evidence="1">The sequence shown here is derived from an EMBL/GenBank/DDBJ whole genome shotgun (WGS) entry which is preliminary data.</text>
</comment>
<gene>
    <name evidence="1" type="ORF">LCGC14_2678450</name>
</gene>
<proteinExistence type="predicted"/>
<organism evidence="1">
    <name type="scientific">marine sediment metagenome</name>
    <dbReference type="NCBI Taxonomy" id="412755"/>
    <lineage>
        <taxon>unclassified sequences</taxon>
        <taxon>metagenomes</taxon>
        <taxon>ecological metagenomes</taxon>
    </lineage>
</organism>
<accession>A0A0F8ZM19</accession>
<feature type="non-terminal residue" evidence="1">
    <location>
        <position position="1"/>
    </location>
</feature>
<sequence>IKLPENQKTVNEFSKLGEKIKNWEDITTKLLKNEMKKSFILNESEGLINEIRIIEQTLEQVKEIASMFEIEISLRHNVFDLIQNISKEQFSVQKLSFYLTVWTSEPYLDFNRINEIIENFVDLTIEESDIKNI</sequence>
<reference evidence="1" key="1">
    <citation type="journal article" date="2015" name="Nature">
        <title>Complex archaea that bridge the gap between prokaryotes and eukaryotes.</title>
        <authorList>
            <person name="Spang A."/>
            <person name="Saw J.H."/>
            <person name="Jorgensen S.L."/>
            <person name="Zaremba-Niedzwiedzka K."/>
            <person name="Martijn J."/>
            <person name="Lind A.E."/>
            <person name="van Eijk R."/>
            <person name="Schleper C."/>
            <person name="Guy L."/>
            <person name="Ettema T.J."/>
        </authorList>
    </citation>
    <scope>NUCLEOTIDE SEQUENCE</scope>
</reference>
<name>A0A0F8ZM19_9ZZZZ</name>
<evidence type="ECO:0000313" key="1">
    <source>
        <dbReference type="EMBL" id="KKK94873.1"/>
    </source>
</evidence>
<dbReference type="EMBL" id="LAZR01047157">
    <property type="protein sequence ID" value="KKK94873.1"/>
    <property type="molecule type" value="Genomic_DNA"/>
</dbReference>
<protein>
    <submittedName>
        <fullName evidence="1">Uncharacterized protein</fullName>
    </submittedName>
</protein>
<dbReference type="AlphaFoldDB" id="A0A0F8ZM19"/>